<reference evidence="1" key="1">
    <citation type="submission" date="2019-08" db="EMBL/GenBank/DDBJ databases">
        <authorList>
            <person name="Kucharzyk K."/>
            <person name="Murdoch R.W."/>
            <person name="Higgins S."/>
            <person name="Loffler F."/>
        </authorList>
    </citation>
    <scope>NUCLEOTIDE SEQUENCE</scope>
</reference>
<dbReference type="AlphaFoldDB" id="A0A645JIM2"/>
<name>A0A645JIM2_9ZZZZ</name>
<proteinExistence type="predicted"/>
<organism evidence="1">
    <name type="scientific">bioreactor metagenome</name>
    <dbReference type="NCBI Taxonomy" id="1076179"/>
    <lineage>
        <taxon>unclassified sequences</taxon>
        <taxon>metagenomes</taxon>
        <taxon>ecological metagenomes</taxon>
    </lineage>
</organism>
<dbReference type="EMBL" id="VSSQ01143099">
    <property type="protein sequence ID" value="MPN63528.1"/>
    <property type="molecule type" value="Genomic_DNA"/>
</dbReference>
<accession>A0A645JIM2</accession>
<comment type="caution">
    <text evidence="1">The sequence shown here is derived from an EMBL/GenBank/DDBJ whole genome shotgun (WGS) entry which is preliminary data.</text>
</comment>
<gene>
    <name evidence="1" type="ORF">SDC9_211292</name>
</gene>
<evidence type="ECO:0000313" key="1">
    <source>
        <dbReference type="EMBL" id="MPN63528.1"/>
    </source>
</evidence>
<sequence>MKGDRPRLTAPRENAPRLKARLGMEGQGTAAGGRDASHAIPGVEWLSAAIRVEPRVQCIRPYRGMDVFYLCQHQMDIKERDYESGH</sequence>
<protein>
    <submittedName>
        <fullName evidence="1">Uncharacterized protein</fullName>
    </submittedName>
</protein>